<sequence length="241" mass="27098">MIIGLVANAALLWLPERNNFAFKVLGVNLVLMDLLYLLIMPVELLYNGMMEPVSTTNYSVSSSSPYGIKIGCPLLLACMCIERYGAVVRPVLYLRLSRREYRIFCLKIFSLISLVNFAFLHCSGLMQDMVRMMVPVSIIISCLFLIMLASLWGVVRSLWLKSSAQNQAHGVSSSKRRAASNVLAVMVLSVMSFLPVLVMFPVVLYEYYRHSAINNVMCTLFELSRLFPKSGLIIGPLFYLS</sequence>
<dbReference type="GO" id="GO:0035025">
    <property type="term" value="P:positive regulation of Rho protein signal transduction"/>
    <property type="evidence" value="ECO:0007669"/>
    <property type="project" value="TreeGrafter"/>
</dbReference>
<dbReference type="GO" id="GO:0005886">
    <property type="term" value="C:plasma membrane"/>
    <property type="evidence" value="ECO:0007669"/>
    <property type="project" value="TreeGrafter"/>
</dbReference>
<feature type="transmembrane region" description="Helical" evidence="9">
    <location>
        <begin position="20"/>
        <end position="39"/>
    </location>
</feature>
<dbReference type="SUPFAM" id="SSF81321">
    <property type="entry name" value="Family A G protein-coupled receptor-like"/>
    <property type="match status" value="1"/>
</dbReference>
<dbReference type="AlphaFoldDB" id="A0A096LPN4"/>
<evidence type="ECO:0000259" key="10">
    <source>
        <dbReference type="PROSITE" id="PS50262"/>
    </source>
</evidence>
<accession>A0A096LPN4</accession>
<keyword evidence="5 9" id="KW-0472">Membrane</keyword>
<dbReference type="PANTHER" id="PTHR24232">
    <property type="entry name" value="G-PROTEIN COUPLED RECEPTOR"/>
    <property type="match status" value="1"/>
</dbReference>
<keyword evidence="8" id="KW-0807">Transducer</keyword>
<feature type="transmembrane region" description="Helical" evidence="9">
    <location>
        <begin position="104"/>
        <end position="126"/>
    </location>
</feature>
<reference evidence="11" key="3">
    <citation type="submission" date="2025-09" db="UniProtKB">
        <authorList>
            <consortium name="Ensembl"/>
        </authorList>
    </citation>
    <scope>IDENTIFICATION</scope>
</reference>
<dbReference type="Ensembl" id="ENSPFOT00000031996.1">
    <property type="protein sequence ID" value="ENSPFOP00000021125.1"/>
    <property type="gene ID" value="ENSPFOG00000024504.1"/>
</dbReference>
<evidence type="ECO:0000256" key="9">
    <source>
        <dbReference type="SAM" id="Phobius"/>
    </source>
</evidence>
<feature type="domain" description="G-protein coupled receptors family 1 profile" evidence="10">
    <location>
        <begin position="105"/>
        <end position="239"/>
    </location>
</feature>
<protein>
    <recommendedName>
        <fullName evidence="10">G-protein coupled receptors family 1 profile domain-containing protein</fullName>
    </recommendedName>
</protein>
<evidence type="ECO:0000256" key="8">
    <source>
        <dbReference type="ARBA" id="ARBA00023224"/>
    </source>
</evidence>
<proteinExistence type="predicted"/>
<dbReference type="STRING" id="48698.ENSPFOP00000021125"/>
<keyword evidence="3 9" id="KW-1133">Transmembrane helix</keyword>
<evidence type="ECO:0000256" key="6">
    <source>
        <dbReference type="ARBA" id="ARBA00023170"/>
    </source>
</evidence>
<dbReference type="GO" id="GO:0004930">
    <property type="term" value="F:G protein-coupled receptor activity"/>
    <property type="evidence" value="ECO:0007669"/>
    <property type="project" value="UniProtKB-KW"/>
</dbReference>
<keyword evidence="6" id="KW-0675">Receptor</keyword>
<feature type="transmembrane region" description="Helical" evidence="9">
    <location>
        <begin position="182"/>
        <end position="208"/>
    </location>
</feature>
<dbReference type="InterPro" id="IPR017452">
    <property type="entry name" value="GPCR_Rhodpsn_7TM"/>
</dbReference>
<dbReference type="PROSITE" id="PS50262">
    <property type="entry name" value="G_PROTEIN_RECEP_F1_2"/>
    <property type="match status" value="1"/>
</dbReference>
<feature type="transmembrane region" description="Helical" evidence="9">
    <location>
        <begin position="132"/>
        <end position="155"/>
    </location>
</feature>
<evidence type="ECO:0000256" key="2">
    <source>
        <dbReference type="ARBA" id="ARBA00022692"/>
    </source>
</evidence>
<name>A0A096LPN4_POEFO</name>
<evidence type="ECO:0000256" key="1">
    <source>
        <dbReference type="ARBA" id="ARBA00004141"/>
    </source>
</evidence>
<dbReference type="InterPro" id="IPR000276">
    <property type="entry name" value="GPCR_Rhodpsn"/>
</dbReference>
<evidence type="ECO:0000256" key="5">
    <source>
        <dbReference type="ARBA" id="ARBA00023136"/>
    </source>
</evidence>
<evidence type="ECO:0000256" key="4">
    <source>
        <dbReference type="ARBA" id="ARBA00023040"/>
    </source>
</evidence>
<dbReference type="PANTHER" id="PTHR24232:SF107">
    <property type="entry name" value="HYDROXYCARBOXYLIC ACID RECEPTOR 2-LIKE"/>
    <property type="match status" value="1"/>
</dbReference>
<dbReference type="GO" id="GO:0007200">
    <property type="term" value="P:phospholipase C-activating G protein-coupled receptor signaling pathway"/>
    <property type="evidence" value="ECO:0007669"/>
    <property type="project" value="TreeGrafter"/>
</dbReference>
<reference evidence="11" key="2">
    <citation type="submission" date="2025-08" db="UniProtKB">
        <authorList>
            <consortium name="Ensembl"/>
        </authorList>
    </citation>
    <scope>IDENTIFICATION</scope>
</reference>
<comment type="subcellular location">
    <subcellularLocation>
        <location evidence="1">Membrane</location>
        <topology evidence="1">Multi-pass membrane protein</topology>
    </subcellularLocation>
</comment>
<reference evidence="12" key="1">
    <citation type="submission" date="2013-10" db="EMBL/GenBank/DDBJ databases">
        <authorList>
            <person name="Schartl M."/>
            <person name="Warren W."/>
        </authorList>
    </citation>
    <scope>NUCLEOTIDE SEQUENCE [LARGE SCALE GENOMIC DNA]</scope>
    <source>
        <strain evidence="12">female</strain>
    </source>
</reference>
<organism evidence="11 12">
    <name type="scientific">Poecilia formosa</name>
    <name type="common">Amazon molly</name>
    <name type="synonym">Limia formosa</name>
    <dbReference type="NCBI Taxonomy" id="48698"/>
    <lineage>
        <taxon>Eukaryota</taxon>
        <taxon>Metazoa</taxon>
        <taxon>Chordata</taxon>
        <taxon>Craniata</taxon>
        <taxon>Vertebrata</taxon>
        <taxon>Euteleostomi</taxon>
        <taxon>Actinopterygii</taxon>
        <taxon>Neopterygii</taxon>
        <taxon>Teleostei</taxon>
        <taxon>Neoteleostei</taxon>
        <taxon>Acanthomorphata</taxon>
        <taxon>Ovalentaria</taxon>
        <taxon>Atherinomorphae</taxon>
        <taxon>Cyprinodontiformes</taxon>
        <taxon>Poeciliidae</taxon>
        <taxon>Poeciliinae</taxon>
        <taxon>Poecilia</taxon>
    </lineage>
</organism>
<evidence type="ECO:0000313" key="11">
    <source>
        <dbReference type="Ensembl" id="ENSPFOP00000021125.1"/>
    </source>
</evidence>
<dbReference type="EMBL" id="AYCK01014241">
    <property type="status" value="NOT_ANNOTATED_CDS"/>
    <property type="molecule type" value="Genomic_DNA"/>
</dbReference>
<dbReference type="OMA" id="CMCIERY"/>
<dbReference type="Proteomes" id="UP000028760">
    <property type="component" value="Unassembled WGS sequence"/>
</dbReference>
<evidence type="ECO:0000256" key="3">
    <source>
        <dbReference type="ARBA" id="ARBA00022989"/>
    </source>
</evidence>
<keyword evidence="12" id="KW-1185">Reference proteome</keyword>
<keyword evidence="7" id="KW-0325">Glycoprotein</keyword>
<keyword evidence="2 9" id="KW-0812">Transmembrane</keyword>
<dbReference type="Pfam" id="PF00001">
    <property type="entry name" value="7tm_1"/>
    <property type="match status" value="1"/>
</dbReference>
<evidence type="ECO:0000313" key="12">
    <source>
        <dbReference type="Proteomes" id="UP000028760"/>
    </source>
</evidence>
<evidence type="ECO:0000256" key="7">
    <source>
        <dbReference type="ARBA" id="ARBA00023180"/>
    </source>
</evidence>
<keyword evidence="4" id="KW-0297">G-protein coupled receptor</keyword>
<dbReference type="Gene3D" id="1.20.1070.10">
    <property type="entry name" value="Rhodopsin 7-helix transmembrane proteins"/>
    <property type="match status" value="1"/>
</dbReference>